<accession>A0A3P7DVB4</accession>
<reference evidence="2 3" key="1">
    <citation type="submission" date="2018-11" db="EMBL/GenBank/DDBJ databases">
        <authorList>
            <consortium name="Pathogen Informatics"/>
        </authorList>
    </citation>
    <scope>NUCLEOTIDE SEQUENCE [LARGE SCALE GENOMIC DNA]</scope>
</reference>
<evidence type="ECO:0000313" key="3">
    <source>
        <dbReference type="Proteomes" id="UP000270924"/>
    </source>
</evidence>
<feature type="region of interest" description="Disordered" evidence="1">
    <location>
        <begin position="1"/>
        <end position="30"/>
    </location>
</feature>
<sequence length="164" mass="18007">MSHCFPCSLPPKRQITSKESASDSKHLPKPSITSVLSSLLHSQPINYAKKKNFTYSSSDTESSSGDDEDNSGIKDEEHDVVNEKGEKTFHYTELTISKFSIAVLSKTCELTNAIGSTECSKNVSDLGSIITCDNFCDHEKRGDVGDKEQRCSTICHSRCFGSSE</sequence>
<dbReference type="EMBL" id="UYWW01000181">
    <property type="protein sequence ID" value="VDM07624.1"/>
    <property type="molecule type" value="Genomic_DNA"/>
</dbReference>
<dbReference type="AlphaFoldDB" id="A0A3P7DVB4"/>
<evidence type="ECO:0000256" key="1">
    <source>
        <dbReference type="SAM" id="MobiDB-lite"/>
    </source>
</evidence>
<feature type="region of interest" description="Disordered" evidence="1">
    <location>
        <begin position="51"/>
        <end position="82"/>
    </location>
</feature>
<gene>
    <name evidence="2" type="ORF">WBA_LOCUS1010</name>
</gene>
<protein>
    <submittedName>
        <fullName evidence="2">Uncharacterized protein</fullName>
    </submittedName>
</protein>
<dbReference type="InParanoid" id="A0A3P7DVB4"/>
<proteinExistence type="predicted"/>
<evidence type="ECO:0000313" key="2">
    <source>
        <dbReference type="EMBL" id="VDM07624.1"/>
    </source>
</evidence>
<name>A0A3P7DVB4_WUCBA</name>
<dbReference type="Proteomes" id="UP000270924">
    <property type="component" value="Unassembled WGS sequence"/>
</dbReference>
<feature type="compositionally biased region" description="Basic and acidic residues" evidence="1">
    <location>
        <begin position="71"/>
        <end position="82"/>
    </location>
</feature>
<organism evidence="2 3">
    <name type="scientific">Wuchereria bancrofti</name>
    <dbReference type="NCBI Taxonomy" id="6293"/>
    <lineage>
        <taxon>Eukaryota</taxon>
        <taxon>Metazoa</taxon>
        <taxon>Ecdysozoa</taxon>
        <taxon>Nematoda</taxon>
        <taxon>Chromadorea</taxon>
        <taxon>Rhabditida</taxon>
        <taxon>Spirurina</taxon>
        <taxon>Spiruromorpha</taxon>
        <taxon>Filarioidea</taxon>
        <taxon>Onchocercidae</taxon>
        <taxon>Wuchereria</taxon>
    </lineage>
</organism>
<keyword evidence="3" id="KW-1185">Reference proteome</keyword>